<comment type="caution">
    <text evidence="1">The sequence shown here is derived from an EMBL/GenBank/DDBJ whole genome shotgun (WGS) entry which is preliminary data.</text>
</comment>
<dbReference type="AlphaFoldDB" id="A0A9D1P317"/>
<dbReference type="Proteomes" id="UP000824169">
    <property type="component" value="Unassembled WGS sequence"/>
</dbReference>
<gene>
    <name evidence="1" type="ORF">IAB71_05050</name>
</gene>
<proteinExistence type="predicted"/>
<dbReference type="Gene3D" id="1.20.120.1810">
    <property type="match status" value="1"/>
</dbReference>
<accession>A0A9D1P317</accession>
<name>A0A9D1P317_9FIRM</name>
<dbReference type="GO" id="GO:0006352">
    <property type="term" value="P:DNA-templated transcription initiation"/>
    <property type="evidence" value="ECO:0007669"/>
    <property type="project" value="InterPro"/>
</dbReference>
<protein>
    <recommendedName>
        <fullName evidence="3">RNA polymerase sigma factor RpoD</fullName>
    </recommendedName>
</protein>
<dbReference type="SUPFAM" id="SSF88946">
    <property type="entry name" value="Sigma2 domain of RNA polymerase sigma factors"/>
    <property type="match status" value="1"/>
</dbReference>
<dbReference type="GO" id="GO:0003700">
    <property type="term" value="F:DNA-binding transcription factor activity"/>
    <property type="evidence" value="ECO:0007669"/>
    <property type="project" value="InterPro"/>
</dbReference>
<reference evidence="1" key="1">
    <citation type="submission" date="2020-10" db="EMBL/GenBank/DDBJ databases">
        <authorList>
            <person name="Gilroy R."/>
        </authorList>
    </citation>
    <scope>NUCLEOTIDE SEQUENCE</scope>
    <source>
        <strain evidence="1">CHK188-20938</strain>
    </source>
</reference>
<evidence type="ECO:0000313" key="2">
    <source>
        <dbReference type="Proteomes" id="UP000824169"/>
    </source>
</evidence>
<evidence type="ECO:0008006" key="3">
    <source>
        <dbReference type="Google" id="ProtNLM"/>
    </source>
</evidence>
<organism evidence="1 2">
    <name type="scientific">Candidatus Scatomonas pullistercoris</name>
    <dbReference type="NCBI Taxonomy" id="2840920"/>
    <lineage>
        <taxon>Bacteria</taxon>
        <taxon>Bacillati</taxon>
        <taxon>Bacillota</taxon>
        <taxon>Clostridia</taxon>
        <taxon>Lachnospirales</taxon>
        <taxon>Lachnospiraceae</taxon>
        <taxon>Lachnospiraceae incertae sedis</taxon>
        <taxon>Candidatus Scatomonas</taxon>
    </lineage>
</organism>
<reference evidence="1" key="2">
    <citation type="journal article" date="2021" name="PeerJ">
        <title>Extensive microbial diversity within the chicken gut microbiome revealed by metagenomics and culture.</title>
        <authorList>
            <person name="Gilroy R."/>
            <person name="Ravi A."/>
            <person name="Getino M."/>
            <person name="Pursley I."/>
            <person name="Horton D.L."/>
            <person name="Alikhan N.F."/>
            <person name="Baker D."/>
            <person name="Gharbi K."/>
            <person name="Hall N."/>
            <person name="Watson M."/>
            <person name="Adriaenssens E.M."/>
            <person name="Foster-Nyarko E."/>
            <person name="Jarju S."/>
            <person name="Secka A."/>
            <person name="Antonio M."/>
            <person name="Oren A."/>
            <person name="Chaudhuri R.R."/>
            <person name="La Ragione R."/>
            <person name="Hildebrand F."/>
            <person name="Pallen M.J."/>
        </authorList>
    </citation>
    <scope>NUCLEOTIDE SEQUENCE</scope>
    <source>
        <strain evidence="1">CHK188-20938</strain>
    </source>
</reference>
<dbReference type="EMBL" id="DVOO01000013">
    <property type="protein sequence ID" value="HIV25142.1"/>
    <property type="molecule type" value="Genomic_DNA"/>
</dbReference>
<sequence>MTQQEFQEKLEGILESAKRKESRIGREEIGEVFDGENLTPEQFQLIYEYLLSKKIVVEGYEKEEGAEEISLKPEDEKYLERYRQQLAKLRPRGDGEEERLLEAFRAGKAGARERLMELYLGEVADLACRTCVPEVSIADLIQEGNLQLVLAMDSLPGGSAAQVRRQLFAQIREAMEALIGEQKDIKSRDRRMVSRVEELKDTIAILKEEFGRRVYLDEVADYMHISEEEAEAILKLTGEEVPREDAE</sequence>
<evidence type="ECO:0000313" key="1">
    <source>
        <dbReference type="EMBL" id="HIV25142.1"/>
    </source>
</evidence>
<dbReference type="InterPro" id="IPR013325">
    <property type="entry name" value="RNA_pol_sigma_r2"/>
</dbReference>